<comment type="caution">
    <text evidence="1">The sequence shown here is derived from an EMBL/GenBank/DDBJ whole genome shotgun (WGS) entry which is preliminary data.</text>
</comment>
<name>A0A927MJ48_9BACL</name>
<sequence length="377" mass="43055">MIPTYFGKCKAIFIETIHKLKGSDKRKALAEIAKALGKGGQSIVAKEFTVSRNTIRKGRFELRGISIVDAFNARGRNRVEVKLPNLLTDITDVIDTQSQTDPDFGTTRLFTRMTVREVRKQLIEQKGYTDDELPVNQTLNNKINKLGYRLQKVQKAKPLKKIAETDEIFEHLKKVHDANKDKDNLVRISIDTKDRVKIGNFSRGGKSRNLVKANDHDFGGDYVTPFGILDLMRDHLELVLTETKAIADFMVDCIEAYWCKHYLHIKDTLIINADNGPENSSRRTQFMKRLIEFAAKHHVKVILAYYPPYHSKYNPVERTWGRLEQHWNGAILDSMDAVLGFAKSMTWKGKNPTVSLSDNVYETGVKVEKSIIITMKS</sequence>
<dbReference type="AlphaFoldDB" id="A0A927MJ48"/>
<keyword evidence="2" id="KW-1185">Reference proteome</keyword>
<dbReference type="Gene3D" id="3.30.420.10">
    <property type="entry name" value="Ribonuclease H-like superfamily/Ribonuclease H"/>
    <property type="match status" value="1"/>
</dbReference>
<dbReference type="GO" id="GO:0003676">
    <property type="term" value="F:nucleic acid binding"/>
    <property type="evidence" value="ECO:0007669"/>
    <property type="project" value="InterPro"/>
</dbReference>
<dbReference type="NCBIfam" id="NF033519">
    <property type="entry name" value="transpos_ISAzo13"/>
    <property type="match status" value="1"/>
</dbReference>
<gene>
    <name evidence="1" type="ORF">H4683_001956</name>
</gene>
<protein>
    <recommendedName>
        <fullName evidence="3">Transposase</fullName>
    </recommendedName>
</protein>
<dbReference type="EMBL" id="JADBEL010000009">
    <property type="protein sequence ID" value="MBE1554878.1"/>
    <property type="molecule type" value="Genomic_DNA"/>
</dbReference>
<reference evidence="1" key="1">
    <citation type="submission" date="2020-10" db="EMBL/GenBank/DDBJ databases">
        <title>Genomic Encyclopedia of Type Strains, Phase IV (KMG-IV): sequencing the most valuable type-strain genomes for metagenomic binning, comparative biology and taxonomic classification.</title>
        <authorList>
            <person name="Goeker M."/>
        </authorList>
    </citation>
    <scope>NUCLEOTIDE SEQUENCE</scope>
    <source>
        <strain evidence="1">DSM 13886</strain>
    </source>
</reference>
<accession>A0A927MJ48</accession>
<evidence type="ECO:0000313" key="2">
    <source>
        <dbReference type="Proteomes" id="UP000658225"/>
    </source>
</evidence>
<dbReference type="InterPro" id="IPR036397">
    <property type="entry name" value="RNaseH_sf"/>
</dbReference>
<evidence type="ECO:0008006" key="3">
    <source>
        <dbReference type="Google" id="ProtNLM"/>
    </source>
</evidence>
<dbReference type="Pfam" id="PF07592">
    <property type="entry name" value="DDE_Tnp_ISAZ013"/>
    <property type="match status" value="1"/>
</dbReference>
<evidence type="ECO:0000313" key="1">
    <source>
        <dbReference type="EMBL" id="MBE1554878.1"/>
    </source>
</evidence>
<organism evidence="1 2">
    <name type="scientific">Sporosarcina limicola</name>
    <dbReference type="NCBI Taxonomy" id="34101"/>
    <lineage>
        <taxon>Bacteria</taxon>
        <taxon>Bacillati</taxon>
        <taxon>Bacillota</taxon>
        <taxon>Bacilli</taxon>
        <taxon>Bacillales</taxon>
        <taxon>Caryophanaceae</taxon>
        <taxon>Sporosarcina</taxon>
    </lineage>
</organism>
<dbReference type="Proteomes" id="UP000658225">
    <property type="component" value="Unassembled WGS sequence"/>
</dbReference>
<proteinExistence type="predicted"/>
<dbReference type="InterPro" id="IPR011518">
    <property type="entry name" value="Transposase_36"/>
</dbReference>